<dbReference type="SUPFAM" id="SSF103473">
    <property type="entry name" value="MFS general substrate transporter"/>
    <property type="match status" value="1"/>
</dbReference>
<name>A0A9W9IIU9_9EURO</name>
<keyword evidence="9" id="KW-1185">Reference proteome</keyword>
<dbReference type="GO" id="GO:0005886">
    <property type="term" value="C:plasma membrane"/>
    <property type="evidence" value="ECO:0007669"/>
    <property type="project" value="TreeGrafter"/>
</dbReference>
<dbReference type="OrthoDB" id="10021397at2759"/>
<dbReference type="Proteomes" id="UP001146351">
    <property type="component" value="Unassembled WGS sequence"/>
</dbReference>
<feature type="transmembrane region" description="Helical" evidence="6">
    <location>
        <begin position="70"/>
        <end position="94"/>
    </location>
</feature>
<feature type="transmembrane region" description="Helical" evidence="6">
    <location>
        <begin position="136"/>
        <end position="155"/>
    </location>
</feature>
<keyword evidence="5 6" id="KW-0472">Membrane</keyword>
<evidence type="ECO:0000256" key="3">
    <source>
        <dbReference type="ARBA" id="ARBA00022692"/>
    </source>
</evidence>
<dbReference type="GO" id="GO:0022857">
    <property type="term" value="F:transmembrane transporter activity"/>
    <property type="evidence" value="ECO:0007669"/>
    <property type="project" value="InterPro"/>
</dbReference>
<comment type="caution">
    <text evidence="8">The sequence shown here is derived from an EMBL/GenBank/DDBJ whole genome shotgun (WGS) entry which is preliminary data.</text>
</comment>
<comment type="subcellular location">
    <subcellularLocation>
        <location evidence="1">Membrane</location>
        <topology evidence="1">Multi-pass membrane protein</topology>
    </subcellularLocation>
</comment>
<dbReference type="AlphaFoldDB" id="A0A9W9IIU9"/>
<organism evidence="8 9">
    <name type="scientific">Penicillium capsulatum</name>
    <dbReference type="NCBI Taxonomy" id="69766"/>
    <lineage>
        <taxon>Eukaryota</taxon>
        <taxon>Fungi</taxon>
        <taxon>Dikarya</taxon>
        <taxon>Ascomycota</taxon>
        <taxon>Pezizomycotina</taxon>
        <taxon>Eurotiomycetes</taxon>
        <taxon>Eurotiomycetidae</taxon>
        <taxon>Eurotiales</taxon>
        <taxon>Aspergillaceae</taxon>
        <taxon>Penicillium</taxon>
    </lineage>
</organism>
<dbReference type="EMBL" id="JAPQKO010000002">
    <property type="protein sequence ID" value="KAJ5179375.1"/>
    <property type="molecule type" value="Genomic_DNA"/>
</dbReference>
<evidence type="ECO:0000259" key="7">
    <source>
        <dbReference type="PROSITE" id="PS50850"/>
    </source>
</evidence>
<proteinExistence type="inferred from homology"/>
<evidence type="ECO:0000256" key="6">
    <source>
        <dbReference type="SAM" id="Phobius"/>
    </source>
</evidence>
<feature type="domain" description="Major facilitator superfamily (MFS) profile" evidence="7">
    <location>
        <begin position="1"/>
        <end position="161"/>
    </location>
</feature>
<evidence type="ECO:0000313" key="8">
    <source>
        <dbReference type="EMBL" id="KAJ5179375.1"/>
    </source>
</evidence>
<dbReference type="PANTHER" id="PTHR23501">
    <property type="entry name" value="MAJOR FACILITATOR SUPERFAMILY"/>
    <property type="match status" value="1"/>
</dbReference>
<evidence type="ECO:0000256" key="4">
    <source>
        <dbReference type="ARBA" id="ARBA00022989"/>
    </source>
</evidence>
<comment type="similarity">
    <text evidence="2">Belongs to the major facilitator superfamily. TCR/Tet family.</text>
</comment>
<dbReference type="InterPro" id="IPR036259">
    <property type="entry name" value="MFS_trans_sf"/>
</dbReference>
<gene>
    <name evidence="8" type="ORF">N7492_002585</name>
</gene>
<dbReference type="PROSITE" id="PS50850">
    <property type="entry name" value="MFS"/>
    <property type="match status" value="1"/>
</dbReference>
<feature type="transmembrane region" description="Helical" evidence="6">
    <location>
        <begin position="100"/>
        <end position="124"/>
    </location>
</feature>
<evidence type="ECO:0000313" key="9">
    <source>
        <dbReference type="Proteomes" id="UP001146351"/>
    </source>
</evidence>
<protein>
    <recommendedName>
        <fullName evidence="7">Major facilitator superfamily (MFS) profile domain-containing protein</fullName>
    </recommendedName>
</protein>
<evidence type="ECO:0000256" key="5">
    <source>
        <dbReference type="ARBA" id="ARBA00023136"/>
    </source>
</evidence>
<evidence type="ECO:0000256" key="2">
    <source>
        <dbReference type="ARBA" id="ARBA00007520"/>
    </source>
</evidence>
<accession>A0A9W9IIU9</accession>
<reference evidence="8" key="1">
    <citation type="submission" date="2022-11" db="EMBL/GenBank/DDBJ databases">
        <authorList>
            <person name="Petersen C."/>
        </authorList>
    </citation>
    <scope>NUCLEOTIDE SEQUENCE</scope>
    <source>
        <strain evidence="8">IBT 21917</strain>
    </source>
</reference>
<dbReference type="InterPro" id="IPR020846">
    <property type="entry name" value="MFS_dom"/>
</dbReference>
<keyword evidence="3 6" id="KW-0812">Transmembrane</keyword>
<sequence>MYTDGNVSGLYEMEGDPMQKIALGPMLARDKDRVIISTAIPCTYTIDEFTNAYMLTNAALQLLHGRMYKFYNTLSVFCAIVLFEIGSTVCGAAPTSAALVIRWIIAGTGSADLMAGAMQILVFVAPLEEQPIYARMLSRMFAVAAVISPVLAASFTERVSW</sequence>
<reference evidence="8" key="2">
    <citation type="journal article" date="2023" name="IMA Fungus">
        <title>Comparative genomic study of the Penicillium genus elucidates a diverse pangenome and 15 lateral gene transfer events.</title>
        <authorList>
            <person name="Petersen C."/>
            <person name="Sorensen T."/>
            <person name="Nielsen M.R."/>
            <person name="Sondergaard T.E."/>
            <person name="Sorensen J.L."/>
            <person name="Fitzpatrick D.A."/>
            <person name="Frisvad J.C."/>
            <person name="Nielsen K.L."/>
        </authorList>
    </citation>
    <scope>NUCLEOTIDE SEQUENCE</scope>
    <source>
        <strain evidence="8">IBT 21917</strain>
    </source>
</reference>
<evidence type="ECO:0000256" key="1">
    <source>
        <dbReference type="ARBA" id="ARBA00004141"/>
    </source>
</evidence>
<dbReference type="PANTHER" id="PTHR23501:SF199">
    <property type="entry name" value="MFS EFFLUX TRANSPORTER INPD-RELATED"/>
    <property type="match status" value="1"/>
</dbReference>
<dbReference type="Gene3D" id="1.20.1720.10">
    <property type="entry name" value="Multidrug resistance protein D"/>
    <property type="match status" value="1"/>
</dbReference>
<keyword evidence="4 6" id="KW-1133">Transmembrane helix</keyword>